<keyword evidence="1 11" id="KW-0808">Transferase</keyword>
<keyword evidence="4 7" id="KW-0067">ATP-binding</keyword>
<dbReference type="FunFam" id="3.30.200.20:FF:000034">
    <property type="entry name" value="Kinase suppressor of Ras 1"/>
    <property type="match status" value="1"/>
</dbReference>
<keyword evidence="9" id="KW-0472">Membrane</keyword>
<evidence type="ECO:0000256" key="3">
    <source>
        <dbReference type="ARBA" id="ARBA00022777"/>
    </source>
</evidence>
<proteinExistence type="predicted"/>
<evidence type="ECO:0000256" key="2">
    <source>
        <dbReference type="ARBA" id="ARBA00022741"/>
    </source>
</evidence>
<feature type="region of interest" description="Disordered" evidence="8">
    <location>
        <begin position="92"/>
        <end position="122"/>
    </location>
</feature>
<feature type="compositionally biased region" description="Polar residues" evidence="8">
    <location>
        <begin position="512"/>
        <end position="534"/>
    </location>
</feature>
<evidence type="ECO:0000259" key="10">
    <source>
        <dbReference type="PROSITE" id="PS50011"/>
    </source>
</evidence>
<dbReference type="EC" id="2.7.11.-" evidence="11"/>
<feature type="region of interest" description="Disordered" evidence="8">
    <location>
        <begin position="623"/>
        <end position="654"/>
    </location>
</feature>
<sequence length="812" mass="88325">MIAPHSLIAASIPQVVAKSRENTKRIHYALGLGDGSMQQAITSQQGLRGMHIRGRDDTDKHEEDTKRFNLMPVVTDDADLKEFLRRGADRRAAAMTHRQEGGGGSSSTELHQSTTARTPFGPASDDSWQISFIMMLGIFAILVGLFLHFSTDPGHTTTYLRRRTKKKPNFASPSSYRKKTDEWSEDEVTEDDSYRADNEGASRGSSITKKRANASPQPPDDPTARLYYNLNTGDTNFREQEHRLRRSANHQSSAVDPYQATPTRASSTASTMSSRGGSAPAGGVNKMDRSPRGSITSRASTMQTSNHAAATVPTPKPSPPPIPFDSSGLGSGLEGFEPSAASPDGSNHDFEAWDENNKTVAPSISPSNEPAVLRRHLVKPMGPFTPTESFSSMDVVAAHAARIKEESAANLANPQSQDKTTPPITSEEEYSYSSPNKLHNENALTSPIRSQSIPCSSPLRSYPVPFGGEFAELSTPRVDHTSAKKRELAKMLMAKGNDLPAPPILIDHGDQNNSNQNDFHPTITTSDASPNIASSHALPDLPLVPRLDHSAGDSPRSGHTGDAPRSVLLEELQLVRMESGVSGPKWRTNVEADDTSPLESGGQSFQHPMFGHEKNAWYEEPDAATAEMRRQESENLEKLKQASESIDPADDPRNSIQHIRTDLTFSSDSSSSLSSKITFSELKLEDVIGGGGFGQVWKAKWKGTPVAVKVLTGTAQAEKIPKAVLEEFIGEINMVSGMRHPNICLFMGACLDAPNRAIITELCENGSLWDALRLPLAPPYRVADGVTRNAWPLELYERIQSPPTTSGERSVQ</sequence>
<keyword evidence="3 11" id="KW-0418">Kinase</keyword>
<keyword evidence="12" id="KW-1185">Reference proteome</keyword>
<feature type="binding site" evidence="7">
    <location>
        <position position="709"/>
    </location>
    <ligand>
        <name>ATP</name>
        <dbReference type="ChEBI" id="CHEBI:30616"/>
    </ligand>
</feature>
<feature type="compositionally biased region" description="Polar residues" evidence="8">
    <location>
        <begin position="410"/>
        <end position="424"/>
    </location>
</feature>
<dbReference type="InterPro" id="IPR017441">
    <property type="entry name" value="Protein_kinase_ATP_BS"/>
</dbReference>
<dbReference type="PROSITE" id="PS50011">
    <property type="entry name" value="PROTEIN_KINASE_DOM"/>
    <property type="match status" value="1"/>
</dbReference>
<name>A0AAD8XXP9_9STRA</name>
<feature type="region of interest" description="Disordered" evidence="8">
    <location>
        <begin position="156"/>
        <end position="228"/>
    </location>
</feature>
<dbReference type="InterPro" id="IPR011009">
    <property type="entry name" value="Kinase-like_dom_sf"/>
</dbReference>
<feature type="transmembrane region" description="Helical" evidence="9">
    <location>
        <begin position="130"/>
        <end position="149"/>
    </location>
</feature>
<evidence type="ECO:0000256" key="5">
    <source>
        <dbReference type="ARBA" id="ARBA00047899"/>
    </source>
</evidence>
<evidence type="ECO:0000256" key="9">
    <source>
        <dbReference type="SAM" id="Phobius"/>
    </source>
</evidence>
<evidence type="ECO:0000256" key="6">
    <source>
        <dbReference type="ARBA" id="ARBA00048679"/>
    </source>
</evidence>
<dbReference type="PROSITE" id="PS00107">
    <property type="entry name" value="PROTEIN_KINASE_ATP"/>
    <property type="match status" value="1"/>
</dbReference>
<dbReference type="GO" id="GO:0004674">
    <property type="term" value="F:protein serine/threonine kinase activity"/>
    <property type="evidence" value="ECO:0007669"/>
    <property type="project" value="UniProtKB-EC"/>
</dbReference>
<dbReference type="PANTHER" id="PTHR44329">
    <property type="entry name" value="SERINE/THREONINE-PROTEIN KINASE TNNI3K-RELATED"/>
    <property type="match status" value="1"/>
</dbReference>
<feature type="region of interest" description="Disordered" evidence="8">
    <location>
        <begin position="512"/>
        <end position="564"/>
    </location>
</feature>
<feature type="region of interest" description="Disordered" evidence="8">
    <location>
        <begin position="242"/>
        <end position="352"/>
    </location>
</feature>
<feature type="compositionally biased region" description="Polar residues" evidence="8">
    <location>
        <begin position="431"/>
        <end position="441"/>
    </location>
</feature>
<evidence type="ECO:0000256" key="4">
    <source>
        <dbReference type="ARBA" id="ARBA00022840"/>
    </source>
</evidence>
<feature type="domain" description="Protein kinase" evidence="10">
    <location>
        <begin position="682"/>
        <end position="812"/>
    </location>
</feature>
<feature type="compositionally biased region" description="Pro residues" evidence="8">
    <location>
        <begin position="314"/>
        <end position="323"/>
    </location>
</feature>
<keyword evidence="9" id="KW-1133">Transmembrane helix</keyword>
<feature type="compositionally biased region" description="Basic and acidic residues" evidence="8">
    <location>
        <begin position="627"/>
        <end position="641"/>
    </location>
</feature>
<reference evidence="11" key="1">
    <citation type="submission" date="2023-06" db="EMBL/GenBank/DDBJ databases">
        <title>Survivors Of The Sea: Transcriptome response of Skeletonema marinoi to long-term dormancy.</title>
        <authorList>
            <person name="Pinder M.I.M."/>
            <person name="Kourtchenko O."/>
            <person name="Robertson E.K."/>
            <person name="Larsson T."/>
            <person name="Maumus F."/>
            <person name="Osuna-Cruz C.M."/>
            <person name="Vancaester E."/>
            <person name="Stenow R."/>
            <person name="Vandepoele K."/>
            <person name="Ploug H."/>
            <person name="Bruchert V."/>
            <person name="Godhe A."/>
            <person name="Topel M."/>
        </authorList>
    </citation>
    <scope>NUCLEOTIDE SEQUENCE</scope>
    <source>
        <strain evidence="11">R05AC</strain>
    </source>
</reference>
<dbReference type="Gene3D" id="3.30.200.20">
    <property type="entry name" value="Phosphorylase Kinase, domain 1"/>
    <property type="match status" value="1"/>
</dbReference>
<comment type="caution">
    <text evidence="11">The sequence shown here is derived from an EMBL/GenBank/DDBJ whole genome shotgun (WGS) entry which is preliminary data.</text>
</comment>
<comment type="catalytic activity">
    <reaction evidence="5">
        <text>L-threonyl-[protein] + ATP = O-phospho-L-threonyl-[protein] + ADP + H(+)</text>
        <dbReference type="Rhea" id="RHEA:46608"/>
        <dbReference type="Rhea" id="RHEA-COMP:11060"/>
        <dbReference type="Rhea" id="RHEA-COMP:11605"/>
        <dbReference type="ChEBI" id="CHEBI:15378"/>
        <dbReference type="ChEBI" id="CHEBI:30013"/>
        <dbReference type="ChEBI" id="CHEBI:30616"/>
        <dbReference type="ChEBI" id="CHEBI:61977"/>
        <dbReference type="ChEBI" id="CHEBI:456216"/>
        <dbReference type="EC" id="2.7.11.1"/>
    </reaction>
</comment>
<accession>A0AAD8XXP9</accession>
<evidence type="ECO:0000256" key="1">
    <source>
        <dbReference type="ARBA" id="ARBA00022679"/>
    </source>
</evidence>
<keyword evidence="9" id="KW-0812">Transmembrane</keyword>
<dbReference type="InterPro" id="IPR000719">
    <property type="entry name" value="Prot_kinase_dom"/>
</dbReference>
<evidence type="ECO:0000313" key="11">
    <source>
        <dbReference type="EMBL" id="KAK1735544.1"/>
    </source>
</evidence>
<dbReference type="InterPro" id="IPR051681">
    <property type="entry name" value="Ser/Thr_Kinases-Pseudokinases"/>
</dbReference>
<organism evidence="11 12">
    <name type="scientific">Skeletonema marinoi</name>
    <dbReference type="NCBI Taxonomy" id="267567"/>
    <lineage>
        <taxon>Eukaryota</taxon>
        <taxon>Sar</taxon>
        <taxon>Stramenopiles</taxon>
        <taxon>Ochrophyta</taxon>
        <taxon>Bacillariophyta</taxon>
        <taxon>Coscinodiscophyceae</taxon>
        <taxon>Thalassiosirophycidae</taxon>
        <taxon>Thalassiosirales</taxon>
        <taxon>Skeletonemataceae</taxon>
        <taxon>Skeletonema</taxon>
        <taxon>Skeletonema marinoi-dohrnii complex</taxon>
    </lineage>
</organism>
<feature type="compositionally biased region" description="Polar residues" evidence="8">
    <location>
        <begin position="293"/>
        <end position="308"/>
    </location>
</feature>
<gene>
    <name evidence="11" type="ORF">QTG54_013707</name>
</gene>
<keyword evidence="2 7" id="KW-0547">Nucleotide-binding</keyword>
<dbReference type="PANTHER" id="PTHR44329:SF288">
    <property type="entry name" value="MITOGEN-ACTIVATED PROTEIN KINASE KINASE KINASE 20"/>
    <property type="match status" value="1"/>
</dbReference>
<dbReference type="EMBL" id="JATAAI010000033">
    <property type="protein sequence ID" value="KAK1735544.1"/>
    <property type="molecule type" value="Genomic_DNA"/>
</dbReference>
<feature type="region of interest" description="Disordered" evidence="8">
    <location>
        <begin position="406"/>
        <end position="441"/>
    </location>
</feature>
<dbReference type="InterPro" id="IPR020635">
    <property type="entry name" value="Tyr_kinase_cat_dom"/>
</dbReference>
<dbReference type="InterPro" id="IPR001245">
    <property type="entry name" value="Ser-Thr/Tyr_kinase_cat_dom"/>
</dbReference>
<evidence type="ECO:0000256" key="8">
    <source>
        <dbReference type="SAM" id="MobiDB-lite"/>
    </source>
</evidence>
<evidence type="ECO:0000313" key="12">
    <source>
        <dbReference type="Proteomes" id="UP001224775"/>
    </source>
</evidence>
<dbReference type="GO" id="GO:0004713">
    <property type="term" value="F:protein tyrosine kinase activity"/>
    <property type="evidence" value="ECO:0007669"/>
    <property type="project" value="InterPro"/>
</dbReference>
<comment type="catalytic activity">
    <reaction evidence="6">
        <text>L-seryl-[protein] + ATP = O-phospho-L-seryl-[protein] + ADP + H(+)</text>
        <dbReference type="Rhea" id="RHEA:17989"/>
        <dbReference type="Rhea" id="RHEA-COMP:9863"/>
        <dbReference type="Rhea" id="RHEA-COMP:11604"/>
        <dbReference type="ChEBI" id="CHEBI:15378"/>
        <dbReference type="ChEBI" id="CHEBI:29999"/>
        <dbReference type="ChEBI" id="CHEBI:30616"/>
        <dbReference type="ChEBI" id="CHEBI:83421"/>
        <dbReference type="ChEBI" id="CHEBI:456216"/>
        <dbReference type="EC" id="2.7.11.1"/>
    </reaction>
</comment>
<feature type="compositionally biased region" description="Polar residues" evidence="8">
    <location>
        <begin position="106"/>
        <end position="117"/>
    </location>
</feature>
<dbReference type="GO" id="GO:0005524">
    <property type="term" value="F:ATP binding"/>
    <property type="evidence" value="ECO:0007669"/>
    <property type="project" value="UniProtKB-UniRule"/>
</dbReference>
<dbReference type="Pfam" id="PF07714">
    <property type="entry name" value="PK_Tyr_Ser-Thr"/>
    <property type="match status" value="1"/>
</dbReference>
<dbReference type="AlphaFoldDB" id="A0AAD8XXP9"/>
<dbReference type="SUPFAM" id="SSF56112">
    <property type="entry name" value="Protein kinase-like (PK-like)"/>
    <property type="match status" value="1"/>
</dbReference>
<protein>
    <submittedName>
        <fullName evidence="11">MAP3K-like serine/threonine kinase</fullName>
        <ecNumber evidence="11">2.7.11.-</ecNumber>
    </submittedName>
</protein>
<dbReference type="SMART" id="SM00219">
    <property type="entry name" value="TyrKc"/>
    <property type="match status" value="1"/>
</dbReference>
<dbReference type="Proteomes" id="UP001224775">
    <property type="component" value="Unassembled WGS sequence"/>
</dbReference>
<evidence type="ECO:0000256" key="7">
    <source>
        <dbReference type="PROSITE-ProRule" id="PRU10141"/>
    </source>
</evidence>
<feature type="compositionally biased region" description="Low complexity" evidence="8">
    <location>
        <begin position="260"/>
        <end position="278"/>
    </location>
</feature>